<protein>
    <recommendedName>
        <fullName evidence="2">Peptidyl-prolyl cis-trans isomerase</fullName>
        <shortName evidence="2">PPIase</shortName>
        <ecNumber evidence="2">5.2.1.8</ecNumber>
    </recommendedName>
</protein>
<comment type="similarity">
    <text evidence="2">Belongs to the cyclophilin-type PPIase family.</text>
</comment>
<feature type="region of interest" description="Disordered" evidence="3">
    <location>
        <begin position="140"/>
        <end position="162"/>
    </location>
</feature>
<dbReference type="GO" id="GO:0003755">
    <property type="term" value="F:peptidyl-prolyl cis-trans isomerase activity"/>
    <property type="evidence" value="ECO:0007669"/>
    <property type="project" value="UniProtKB-UniRule"/>
</dbReference>
<keyword evidence="2 5" id="KW-0413">Isomerase</keyword>
<dbReference type="PANTHER" id="PTHR45625:SF16">
    <property type="entry name" value="PEPTIDYL-PROLYL CIS-TRANS ISOMERASE"/>
    <property type="match status" value="1"/>
</dbReference>
<keyword evidence="2" id="KW-0732">Signal</keyword>
<dbReference type="PRINTS" id="PR00153">
    <property type="entry name" value="CSAPPISMRASE"/>
</dbReference>
<comment type="function">
    <text evidence="1 2">PPIases accelerate the folding of proteins. It catalyzes the cis-trans isomerization of proline imidic peptide bonds in oligopeptides.</text>
</comment>
<dbReference type="PROSITE" id="PS00170">
    <property type="entry name" value="CSA_PPIASE_1"/>
    <property type="match status" value="1"/>
</dbReference>
<evidence type="ECO:0000259" key="4">
    <source>
        <dbReference type="PROSITE" id="PS50072"/>
    </source>
</evidence>
<dbReference type="EMBL" id="AEWY01000002">
    <property type="protein sequence ID" value="EGC23364.1"/>
    <property type="molecule type" value="Genomic_DNA"/>
</dbReference>
<dbReference type="PROSITE" id="PS50072">
    <property type="entry name" value="CSA_PPIASE_2"/>
    <property type="match status" value="1"/>
</dbReference>
<dbReference type="EC" id="5.2.1.8" evidence="2"/>
<feature type="compositionally biased region" description="Low complexity" evidence="3">
    <location>
        <begin position="36"/>
        <end position="50"/>
    </location>
</feature>
<dbReference type="GO" id="GO:0006457">
    <property type="term" value="P:protein folding"/>
    <property type="evidence" value="ECO:0007669"/>
    <property type="project" value="InterPro"/>
</dbReference>
<comment type="caution">
    <text evidence="5">The sequence shown here is derived from an EMBL/GenBank/DDBJ whole genome shotgun (WGS) entry which is preliminary data.</text>
</comment>
<reference evidence="5 6" key="1">
    <citation type="submission" date="2011-01" db="EMBL/GenBank/DDBJ databases">
        <authorList>
            <person name="Muzny D."/>
            <person name="Qin X."/>
            <person name="Deng J."/>
            <person name="Jiang H."/>
            <person name="Liu Y."/>
            <person name="Qu J."/>
            <person name="Song X.-Z."/>
            <person name="Zhang L."/>
            <person name="Thornton R."/>
            <person name="Coyle M."/>
            <person name="Francisco L."/>
            <person name="Jackson L."/>
            <person name="Javaid M."/>
            <person name="Korchina V."/>
            <person name="Kovar C."/>
            <person name="Mata R."/>
            <person name="Mathew T."/>
            <person name="Ngo R."/>
            <person name="Nguyen L."/>
            <person name="Nguyen N."/>
            <person name="Okwuonu G."/>
            <person name="Ongeri F."/>
            <person name="Pham C."/>
            <person name="Simmons D."/>
            <person name="Wilczek-Boney K."/>
            <person name="Hale W."/>
            <person name="Jakkamsetti A."/>
            <person name="Pham P."/>
            <person name="Ruth R."/>
            <person name="San Lucas F."/>
            <person name="Warren J."/>
            <person name="Zhang J."/>
            <person name="Zhao Z."/>
            <person name="Zhou C."/>
            <person name="Zhu D."/>
            <person name="Lee S."/>
            <person name="Bess C."/>
            <person name="Blankenburg K."/>
            <person name="Forbes L."/>
            <person name="Fu Q."/>
            <person name="Gubbala S."/>
            <person name="Hirani K."/>
            <person name="Jayaseelan J.C."/>
            <person name="Lara F."/>
            <person name="Munidasa M."/>
            <person name="Palculict T."/>
            <person name="Patil S."/>
            <person name="Pu L.-L."/>
            <person name="Saada N."/>
            <person name="Tang L."/>
            <person name="Weissenberger G."/>
            <person name="Zhu Y."/>
            <person name="Hemphill L."/>
            <person name="Shang Y."/>
            <person name="Youmans B."/>
            <person name="Ayvaz T."/>
            <person name="Ross M."/>
            <person name="Santibanez J."/>
            <person name="Aqrawi P."/>
            <person name="Gross S."/>
            <person name="Joshi V."/>
            <person name="Fowler G."/>
            <person name="Nazareth L."/>
            <person name="Reid J."/>
            <person name="Worley K."/>
            <person name="Petrosino J."/>
            <person name="Highlander S."/>
            <person name="Gibbs R."/>
        </authorList>
    </citation>
    <scope>NUCLEOTIDE SEQUENCE [LARGE SCALE GENOMIC DNA]</scope>
    <source>
        <strain evidence="5 6">SK353</strain>
    </source>
</reference>
<name>F0FC90_STRSA</name>
<dbReference type="Proteomes" id="UP000004185">
    <property type="component" value="Unassembled WGS sequence"/>
</dbReference>
<organism evidence="5 6">
    <name type="scientific">Streptococcus sanguinis SK353</name>
    <dbReference type="NCBI Taxonomy" id="888815"/>
    <lineage>
        <taxon>Bacteria</taxon>
        <taxon>Bacillati</taxon>
        <taxon>Bacillota</taxon>
        <taxon>Bacilli</taxon>
        <taxon>Lactobacillales</taxon>
        <taxon>Streptococcaceae</taxon>
        <taxon>Streptococcus</taxon>
    </lineage>
</organism>
<feature type="region of interest" description="Disordered" evidence="3">
    <location>
        <begin position="26"/>
        <end position="58"/>
    </location>
</feature>
<dbReference type="SUPFAM" id="SSF50891">
    <property type="entry name" value="Cyclophilin-like"/>
    <property type="match status" value="1"/>
</dbReference>
<feature type="domain" description="PPIase cyclophilin-type" evidence="4">
    <location>
        <begin position="94"/>
        <end position="270"/>
    </location>
</feature>
<proteinExistence type="inferred from homology"/>
<dbReference type="PROSITE" id="PS51257">
    <property type="entry name" value="PROKAR_LIPOPROTEIN"/>
    <property type="match status" value="1"/>
</dbReference>
<dbReference type="AlphaFoldDB" id="F0FC90"/>
<evidence type="ECO:0000313" key="6">
    <source>
        <dbReference type="Proteomes" id="UP000004185"/>
    </source>
</evidence>
<evidence type="ECO:0000256" key="2">
    <source>
        <dbReference type="RuleBase" id="RU363019"/>
    </source>
</evidence>
<accession>F0FC90</accession>
<dbReference type="PATRIC" id="fig|888815.3.peg.270"/>
<dbReference type="InterPro" id="IPR020892">
    <property type="entry name" value="Cyclophilin-type_PPIase_CS"/>
</dbReference>
<evidence type="ECO:0000256" key="3">
    <source>
        <dbReference type="SAM" id="MobiDB-lite"/>
    </source>
</evidence>
<dbReference type="InterPro" id="IPR002130">
    <property type="entry name" value="Cyclophilin-type_PPIase_dom"/>
</dbReference>
<feature type="chain" id="PRO_5039755055" description="Peptidyl-prolyl cis-trans isomerase" evidence="2">
    <location>
        <begin position="23"/>
        <end position="278"/>
    </location>
</feature>
<dbReference type="InterPro" id="IPR029000">
    <property type="entry name" value="Cyclophilin-like_dom_sf"/>
</dbReference>
<evidence type="ECO:0000313" key="5">
    <source>
        <dbReference type="EMBL" id="EGC23364.1"/>
    </source>
</evidence>
<dbReference type="HOGENOM" id="CLU_012062_16_0_9"/>
<feature type="signal peptide" evidence="2">
    <location>
        <begin position="1"/>
        <end position="22"/>
    </location>
</feature>
<dbReference type="InterPro" id="IPR044666">
    <property type="entry name" value="Cyclophilin_A-like"/>
</dbReference>
<dbReference type="Gene3D" id="2.40.100.10">
    <property type="entry name" value="Cyclophilin-like"/>
    <property type="match status" value="1"/>
</dbReference>
<evidence type="ECO:0000256" key="1">
    <source>
        <dbReference type="ARBA" id="ARBA00002388"/>
    </source>
</evidence>
<comment type="catalytic activity">
    <reaction evidence="2">
        <text>[protein]-peptidylproline (omega=180) = [protein]-peptidylproline (omega=0)</text>
        <dbReference type="Rhea" id="RHEA:16237"/>
        <dbReference type="Rhea" id="RHEA-COMP:10747"/>
        <dbReference type="Rhea" id="RHEA-COMP:10748"/>
        <dbReference type="ChEBI" id="CHEBI:83833"/>
        <dbReference type="ChEBI" id="CHEBI:83834"/>
        <dbReference type="EC" id="5.2.1.8"/>
    </reaction>
</comment>
<dbReference type="PANTHER" id="PTHR45625">
    <property type="entry name" value="PEPTIDYL-PROLYL CIS-TRANS ISOMERASE-RELATED"/>
    <property type="match status" value="1"/>
</dbReference>
<sequence>MRERFYMKKILLISLLSGLVLAGCSGKGKEKETANSSDPSSSSSLVSSSSDPEETSKLREQLKDAMTNENANFPQLSTEVAEDEAEVKLVTTEGDIRIKLFPKQAPLAVENFLTHAKEGYYDGVLFHRVINEFMIQTGDPKGDGTGGESIWKGKDKSKDSGNGFKNEYSPYLYNIRGALSMANAGPGTNGSQFFINQSKKDLSSQMSTDSFPAKIIEAYKNGGNPTLDGGAYTVFGQVLEGMDVVDKIAAAETDDNDKPKKDIKIEKIEIIKDYDFSK</sequence>
<keyword evidence="2" id="KW-0697">Rotamase</keyword>
<gene>
    <name evidence="5" type="primary">ppiA</name>
    <name evidence="5" type="ORF">HMPREF9388_0273</name>
</gene>
<dbReference type="Pfam" id="PF00160">
    <property type="entry name" value="Pro_isomerase"/>
    <property type="match status" value="1"/>
</dbReference>